<accession>A0A9D1R093</accession>
<comment type="caution">
    <text evidence="6">The sequence shown here is derived from an EMBL/GenBank/DDBJ whole genome shotgun (WGS) entry which is preliminary data.</text>
</comment>
<feature type="binding site" evidence="5">
    <location>
        <position position="73"/>
    </location>
    <ligand>
        <name>Zn(2+)</name>
        <dbReference type="ChEBI" id="CHEBI:29105"/>
    </ligand>
</feature>
<evidence type="ECO:0000256" key="3">
    <source>
        <dbReference type="ARBA" id="ARBA00022723"/>
    </source>
</evidence>
<dbReference type="GO" id="GO:0051604">
    <property type="term" value="P:protein maturation"/>
    <property type="evidence" value="ECO:0007669"/>
    <property type="project" value="InterPro"/>
</dbReference>
<dbReference type="GO" id="GO:0016151">
    <property type="term" value="F:nickel cation binding"/>
    <property type="evidence" value="ECO:0007669"/>
    <property type="project" value="UniProtKB-UniRule"/>
</dbReference>
<reference evidence="6" key="1">
    <citation type="journal article" date="2021" name="PeerJ">
        <title>Extensive microbial diversity within the chicken gut microbiome revealed by metagenomics and culture.</title>
        <authorList>
            <person name="Gilroy R."/>
            <person name="Ravi A."/>
            <person name="Getino M."/>
            <person name="Pursley I."/>
            <person name="Horton D.L."/>
            <person name="Alikhan N.F."/>
            <person name="Baker D."/>
            <person name="Gharbi K."/>
            <person name="Hall N."/>
            <person name="Watson M."/>
            <person name="Adriaenssens E.M."/>
            <person name="Foster-Nyarko E."/>
            <person name="Jarju S."/>
            <person name="Secka A."/>
            <person name="Antonio M."/>
            <person name="Oren A."/>
            <person name="Chaudhuri R.R."/>
            <person name="La Ragione R."/>
            <person name="Hildebrand F."/>
            <person name="Pallen M.J."/>
        </authorList>
    </citation>
    <scope>NUCLEOTIDE SEQUENCE</scope>
    <source>
        <strain evidence="6">ChiSxjej5B17-1746</strain>
    </source>
</reference>
<feature type="binding site" evidence="5">
    <location>
        <position position="76"/>
    </location>
    <ligand>
        <name>Zn(2+)</name>
        <dbReference type="ChEBI" id="CHEBI:29105"/>
    </ligand>
</feature>
<keyword evidence="4 5" id="KW-0862">Zinc</keyword>
<dbReference type="GO" id="GO:0008270">
    <property type="term" value="F:zinc ion binding"/>
    <property type="evidence" value="ECO:0007669"/>
    <property type="project" value="UniProtKB-UniRule"/>
</dbReference>
<dbReference type="PROSITE" id="PS01249">
    <property type="entry name" value="HYPA"/>
    <property type="match status" value="1"/>
</dbReference>
<sequence length="120" mass="12949">MHEASMVAAMMNILEEEARRHKVTKITRVRLAVGLFTAVEPRTLEACFELYAEGTAAEGAELAVETVPAEGRCLDCGASFAMTSLRAPCPLCGSLRLEGSGGRDFRITGIDARQDEKTSE</sequence>
<evidence type="ECO:0000256" key="2">
    <source>
        <dbReference type="ARBA" id="ARBA00022596"/>
    </source>
</evidence>
<dbReference type="InterPro" id="IPR000688">
    <property type="entry name" value="HypA/HybF"/>
</dbReference>
<dbReference type="EMBL" id="DXGI01000192">
    <property type="protein sequence ID" value="HIW78565.1"/>
    <property type="molecule type" value="Genomic_DNA"/>
</dbReference>
<evidence type="ECO:0000256" key="1">
    <source>
        <dbReference type="ARBA" id="ARBA00010748"/>
    </source>
</evidence>
<dbReference type="InterPro" id="IPR020538">
    <property type="entry name" value="Hydgase_Ni_incorp_HypA/HybF_CS"/>
</dbReference>
<name>A0A9D1R093_9BACT</name>
<keyword evidence="2 5" id="KW-0533">Nickel</keyword>
<dbReference type="Proteomes" id="UP000824264">
    <property type="component" value="Unassembled WGS sequence"/>
</dbReference>
<feature type="binding site" evidence="5">
    <location>
        <position position="92"/>
    </location>
    <ligand>
        <name>Zn(2+)</name>
        <dbReference type="ChEBI" id="CHEBI:29105"/>
    </ligand>
</feature>
<organism evidence="6 7">
    <name type="scientific">Candidatus Bilophila faecipullorum</name>
    <dbReference type="NCBI Taxonomy" id="2838482"/>
    <lineage>
        <taxon>Bacteria</taxon>
        <taxon>Pseudomonadati</taxon>
        <taxon>Thermodesulfobacteriota</taxon>
        <taxon>Desulfovibrionia</taxon>
        <taxon>Desulfovibrionales</taxon>
        <taxon>Desulfovibrionaceae</taxon>
        <taxon>Bilophila</taxon>
    </lineage>
</organism>
<comment type="function">
    <text evidence="5">Involved in the maturation of [NiFe] hydrogenases. Required for nickel insertion into the metal center of the hydrogenase.</text>
</comment>
<evidence type="ECO:0000313" key="7">
    <source>
        <dbReference type="Proteomes" id="UP000824264"/>
    </source>
</evidence>
<keyword evidence="3 5" id="KW-0479">Metal-binding</keyword>
<gene>
    <name evidence="5 6" type="primary">hypA</name>
    <name evidence="6" type="ORF">H9874_05390</name>
</gene>
<dbReference type="PANTHER" id="PTHR34535">
    <property type="entry name" value="HYDROGENASE MATURATION FACTOR HYPA"/>
    <property type="match status" value="1"/>
</dbReference>
<feature type="binding site" evidence="5">
    <location>
        <position position="2"/>
    </location>
    <ligand>
        <name>Ni(2+)</name>
        <dbReference type="ChEBI" id="CHEBI:49786"/>
    </ligand>
</feature>
<comment type="similarity">
    <text evidence="1 5">Belongs to the HypA/HybF family.</text>
</comment>
<proteinExistence type="inferred from homology"/>
<dbReference type="NCBIfam" id="TIGR00100">
    <property type="entry name" value="hypA"/>
    <property type="match status" value="1"/>
</dbReference>
<feature type="binding site" evidence="5">
    <location>
        <position position="89"/>
    </location>
    <ligand>
        <name>Zn(2+)</name>
        <dbReference type="ChEBI" id="CHEBI:29105"/>
    </ligand>
</feature>
<dbReference type="PIRSF" id="PIRSF004761">
    <property type="entry name" value="Hydrgn_mat_HypA"/>
    <property type="match status" value="1"/>
</dbReference>
<evidence type="ECO:0000313" key="6">
    <source>
        <dbReference type="EMBL" id="HIW78565.1"/>
    </source>
</evidence>
<reference evidence="6" key="2">
    <citation type="submission" date="2021-04" db="EMBL/GenBank/DDBJ databases">
        <authorList>
            <person name="Gilroy R."/>
        </authorList>
    </citation>
    <scope>NUCLEOTIDE SEQUENCE</scope>
    <source>
        <strain evidence="6">ChiSxjej5B17-1746</strain>
    </source>
</reference>
<dbReference type="AlphaFoldDB" id="A0A9D1R093"/>
<dbReference type="Pfam" id="PF01155">
    <property type="entry name" value="HypA"/>
    <property type="match status" value="1"/>
</dbReference>
<dbReference type="Gene3D" id="3.30.2320.80">
    <property type="match status" value="1"/>
</dbReference>
<dbReference type="PANTHER" id="PTHR34535:SF3">
    <property type="entry name" value="HYDROGENASE MATURATION FACTOR HYPA"/>
    <property type="match status" value="1"/>
</dbReference>
<protein>
    <recommendedName>
        <fullName evidence="5">Hydrogenase maturation factor HypA</fullName>
    </recommendedName>
</protein>
<evidence type="ECO:0000256" key="5">
    <source>
        <dbReference type="HAMAP-Rule" id="MF_00213"/>
    </source>
</evidence>
<dbReference type="HAMAP" id="MF_00213">
    <property type="entry name" value="HypA_HybF"/>
    <property type="match status" value="1"/>
</dbReference>
<evidence type="ECO:0000256" key="4">
    <source>
        <dbReference type="ARBA" id="ARBA00022833"/>
    </source>
</evidence>